<dbReference type="CDD" id="cd09020">
    <property type="entry name" value="D-hex-6-P-epi_like"/>
    <property type="match status" value="1"/>
</dbReference>
<proteinExistence type="inferred from homology"/>
<reference evidence="7" key="1">
    <citation type="journal article" date="2023" name="Commun. Biol.">
        <title>Genome analysis of Parmales, the sister group of diatoms, reveals the evolutionary specialization of diatoms from phago-mixotrophs to photoautotrophs.</title>
        <authorList>
            <person name="Ban H."/>
            <person name="Sato S."/>
            <person name="Yoshikawa S."/>
            <person name="Yamada K."/>
            <person name="Nakamura Y."/>
            <person name="Ichinomiya M."/>
            <person name="Sato N."/>
            <person name="Blanc-Mathieu R."/>
            <person name="Endo H."/>
            <person name="Kuwata A."/>
            <person name="Ogata H."/>
        </authorList>
    </citation>
    <scope>NUCLEOTIDE SEQUENCE [LARGE SCALE GENOMIC DNA]</scope>
</reference>
<dbReference type="InterPro" id="IPR025532">
    <property type="entry name" value="G6P_1-epimerase"/>
</dbReference>
<dbReference type="EC" id="5.1.3.15" evidence="3"/>
<dbReference type="PANTHER" id="PTHR11122">
    <property type="entry name" value="APOSPORY-ASSOCIATED PROTEIN C-RELATED"/>
    <property type="match status" value="1"/>
</dbReference>
<dbReference type="OrthoDB" id="1659429at2759"/>
<dbReference type="GO" id="GO:0005975">
    <property type="term" value="P:carbohydrate metabolic process"/>
    <property type="evidence" value="ECO:0007669"/>
    <property type="project" value="InterPro"/>
</dbReference>
<organism evidence="6 7">
    <name type="scientific">Triparma columacea</name>
    <dbReference type="NCBI Taxonomy" id="722753"/>
    <lineage>
        <taxon>Eukaryota</taxon>
        <taxon>Sar</taxon>
        <taxon>Stramenopiles</taxon>
        <taxon>Ochrophyta</taxon>
        <taxon>Bolidophyceae</taxon>
        <taxon>Parmales</taxon>
        <taxon>Triparmaceae</taxon>
        <taxon>Triparma</taxon>
    </lineage>
</organism>
<dbReference type="Pfam" id="PF01263">
    <property type="entry name" value="Aldose_epim"/>
    <property type="match status" value="1"/>
</dbReference>
<gene>
    <name evidence="6" type="ORF">TrCOL_g5517</name>
</gene>
<dbReference type="GO" id="GO:0005737">
    <property type="term" value="C:cytoplasm"/>
    <property type="evidence" value="ECO:0007669"/>
    <property type="project" value="TreeGrafter"/>
</dbReference>
<evidence type="ECO:0000256" key="3">
    <source>
        <dbReference type="ARBA" id="ARBA00012083"/>
    </source>
</evidence>
<dbReference type="InterPro" id="IPR008183">
    <property type="entry name" value="Aldose_1/G6P_1-epimerase"/>
</dbReference>
<dbReference type="GO" id="GO:0030246">
    <property type="term" value="F:carbohydrate binding"/>
    <property type="evidence" value="ECO:0007669"/>
    <property type="project" value="InterPro"/>
</dbReference>
<dbReference type="Gene3D" id="2.70.98.10">
    <property type="match status" value="1"/>
</dbReference>
<evidence type="ECO:0000256" key="1">
    <source>
        <dbReference type="ARBA" id="ARBA00001096"/>
    </source>
</evidence>
<keyword evidence="4" id="KW-0413">Isomerase</keyword>
<keyword evidence="5" id="KW-0732">Signal</keyword>
<keyword evidence="7" id="KW-1185">Reference proteome</keyword>
<dbReference type="PANTHER" id="PTHR11122:SF39">
    <property type="entry name" value="GLUCOSE-6-PHOSPHATE 1-EPIMERASE"/>
    <property type="match status" value="1"/>
</dbReference>
<dbReference type="InterPro" id="IPR014718">
    <property type="entry name" value="GH-type_carb-bd"/>
</dbReference>
<protein>
    <recommendedName>
        <fullName evidence="3">glucose-6-phosphate 1-epimerase</fullName>
        <ecNumber evidence="3">5.1.3.15</ecNumber>
    </recommendedName>
</protein>
<dbReference type="GO" id="GO:0047938">
    <property type="term" value="F:glucose-6-phosphate 1-epimerase activity"/>
    <property type="evidence" value="ECO:0007669"/>
    <property type="project" value="UniProtKB-EC"/>
</dbReference>
<dbReference type="InterPro" id="IPR011013">
    <property type="entry name" value="Gal_mutarotase_sf_dom"/>
</dbReference>
<accession>A0A9W7G2D9</accession>
<comment type="catalytic activity">
    <reaction evidence="1">
        <text>alpha-D-glucose 6-phosphate = beta-D-glucose 6-phosphate</text>
        <dbReference type="Rhea" id="RHEA:16249"/>
        <dbReference type="ChEBI" id="CHEBI:58225"/>
        <dbReference type="ChEBI" id="CHEBI:58247"/>
        <dbReference type="EC" id="5.1.3.15"/>
    </reaction>
</comment>
<sequence>MKFLLPYFFIATCSSWVLNPSTINPRTGSAALYASKSSQKAIKRAAWIESRGGSAAAITDKPVTLKNDEGLAFVELTSPNGSSTQVYTLGACVTSYKTDGVEYLKVRPDAKMDGSKPISGGLAFCWPQFGPDSGNEGLNLQQHGFARNEDWQIESVTGDEVVMTLSPTDYSKGMWDKEFKATYTVKVTDGSLDTVFNVKNEGSEDFVHQAALHSYFDISSIKNLSIEGSFKGKEYLDKMTGETKTEDRDAITIGEETDSVYMGVNDPSVVDSGKGKKISVVDAKGWTDCVIWNPFGNEGMGYDNFVCAESVAFNPVTVPAGGEWEGSMSLKAENI</sequence>
<evidence type="ECO:0000256" key="4">
    <source>
        <dbReference type="ARBA" id="ARBA00023235"/>
    </source>
</evidence>
<name>A0A9W7G2D9_9STRA</name>
<feature type="signal peptide" evidence="5">
    <location>
        <begin position="1"/>
        <end position="15"/>
    </location>
</feature>
<evidence type="ECO:0000313" key="6">
    <source>
        <dbReference type="EMBL" id="GMI30250.1"/>
    </source>
</evidence>
<comment type="similarity">
    <text evidence="2">Belongs to the glucose-6-phosphate 1-epimerase family.</text>
</comment>
<evidence type="ECO:0000256" key="5">
    <source>
        <dbReference type="SAM" id="SignalP"/>
    </source>
</evidence>
<dbReference type="AlphaFoldDB" id="A0A9W7G2D9"/>
<dbReference type="Proteomes" id="UP001165065">
    <property type="component" value="Unassembled WGS sequence"/>
</dbReference>
<comment type="caution">
    <text evidence="6">The sequence shown here is derived from an EMBL/GenBank/DDBJ whole genome shotgun (WGS) entry which is preliminary data.</text>
</comment>
<dbReference type="SUPFAM" id="SSF74650">
    <property type="entry name" value="Galactose mutarotase-like"/>
    <property type="match status" value="1"/>
</dbReference>
<evidence type="ECO:0000256" key="2">
    <source>
        <dbReference type="ARBA" id="ARBA00005866"/>
    </source>
</evidence>
<evidence type="ECO:0000313" key="7">
    <source>
        <dbReference type="Proteomes" id="UP001165065"/>
    </source>
</evidence>
<feature type="chain" id="PRO_5040901106" description="glucose-6-phosphate 1-epimerase" evidence="5">
    <location>
        <begin position="16"/>
        <end position="335"/>
    </location>
</feature>
<dbReference type="EMBL" id="BRYA01000702">
    <property type="protein sequence ID" value="GMI30250.1"/>
    <property type="molecule type" value="Genomic_DNA"/>
</dbReference>